<dbReference type="GeneID" id="20527587"/>
<gene>
    <name evidence="1" type="ORF">H696_02862</name>
</gene>
<dbReference type="Gene3D" id="3.80.10.10">
    <property type="entry name" value="Ribonuclease Inhibitor"/>
    <property type="match status" value="1"/>
</dbReference>
<evidence type="ECO:0000313" key="1">
    <source>
        <dbReference type="EMBL" id="KCV70513.1"/>
    </source>
</evidence>
<accession>A0A058Z9E4</accession>
<dbReference type="EMBL" id="KB932204">
    <property type="protein sequence ID" value="KCV70513.1"/>
    <property type="molecule type" value="Genomic_DNA"/>
</dbReference>
<dbReference type="SUPFAM" id="SSF52047">
    <property type="entry name" value="RNI-like"/>
    <property type="match status" value="1"/>
</dbReference>
<dbReference type="OrthoDB" id="341587at2759"/>
<dbReference type="PANTHER" id="PTHR24110:SF3">
    <property type="entry name" value="CENTROSOMAL PROTEIN OF 78 KDA"/>
    <property type="match status" value="1"/>
</dbReference>
<dbReference type="Proteomes" id="UP000030693">
    <property type="component" value="Unassembled WGS sequence"/>
</dbReference>
<dbReference type="InterPro" id="IPR032675">
    <property type="entry name" value="LRR_dom_sf"/>
</dbReference>
<dbReference type="AlphaFoldDB" id="A0A058Z9E4"/>
<sequence>MQTSAFLVNTLAGRVTPPTGASFVVQRMLSPASLSRRSDSQPAVFHAHHITKIDESQDAPISKYLENAPPIQHLSLSAPFPQTLGDEGSHLYEALLKHASTLESLSLQNFHLDPVHLSDLLARLSLRRLHLSDSITFDDEAMKLLVPALGKSASLSFLRLKSLLLTENSADSVAELLAQKPLIAADLSALSFDNAAPLAGIGHSLAQDTSSLRALLLKGSSLDTDITSSILTGVARNQRLVHLDLSDNKYTSATLPAVLEVVKQNNTIQSLDMRSPSWLFELNHSNLIMEAVGANEGSQLSSFLQNTHPGLEFHNLHQNRMSMQEQILEGSNLNAMNMSVAPSNMASILRTIRQIDVPTRSRNILSDNPVSEDYWYMRAVTPEDVEYLEHAVATANENVTRSRHIFDTEAPSAQDASRSINLKIRQADLAADTAAADLALRSAILRRQNVAFPENLFAFNAHRGLFMAQGVAKARGFETLTTSEYFAFLSSIESDLFPKILPQRLAAFTPKLLWNSTVYNLYRHSSRMPLHHALYLGMRVVHFAQPELPLPLAESFVNWDQQTARKWVASVVGSDFATSLEGGLQLLTFAMSQDRNILQQEPTTLSMNHRPPIFSKKALAEFEKKVKFETNRLAEIDTPGGQMTICTWRRLNTHGVSALVHLGRDGARNALNMSRPERLDLQRREKALVGAVRALIASECTSGVLPMWVAAFPLFHPLAYVAQHVSQTGTVPATEQRGVAKWGDE</sequence>
<protein>
    <submittedName>
        <fullName evidence="1">Uncharacterized protein</fullName>
    </submittedName>
</protein>
<evidence type="ECO:0000313" key="2">
    <source>
        <dbReference type="Proteomes" id="UP000030693"/>
    </source>
</evidence>
<dbReference type="STRING" id="691883.A0A058Z9E4"/>
<proteinExistence type="predicted"/>
<organism evidence="1">
    <name type="scientific">Fonticula alba</name>
    <name type="common">Slime mold</name>
    <dbReference type="NCBI Taxonomy" id="691883"/>
    <lineage>
        <taxon>Eukaryota</taxon>
        <taxon>Rotosphaerida</taxon>
        <taxon>Fonticulaceae</taxon>
        <taxon>Fonticula</taxon>
    </lineage>
</organism>
<keyword evidence="2" id="KW-1185">Reference proteome</keyword>
<reference evidence="1" key="1">
    <citation type="submission" date="2013-04" db="EMBL/GenBank/DDBJ databases">
        <title>The Genome Sequence of Fonticula alba ATCC 38817.</title>
        <authorList>
            <consortium name="The Broad Institute Genomics Platform"/>
            <person name="Russ C."/>
            <person name="Cuomo C."/>
            <person name="Burger G."/>
            <person name="Gray M.W."/>
            <person name="Holland P.W.H."/>
            <person name="King N."/>
            <person name="Lang F.B.F."/>
            <person name="Roger A.J."/>
            <person name="Ruiz-Trillo I."/>
            <person name="Brown M."/>
            <person name="Walker B."/>
            <person name="Young S."/>
            <person name="Zeng Q."/>
            <person name="Gargeya S."/>
            <person name="Fitzgerald M."/>
            <person name="Haas B."/>
            <person name="Abouelleil A."/>
            <person name="Allen A.W."/>
            <person name="Alvarado L."/>
            <person name="Arachchi H.M."/>
            <person name="Berlin A.M."/>
            <person name="Chapman S.B."/>
            <person name="Gainer-Dewar J."/>
            <person name="Goldberg J."/>
            <person name="Griggs A."/>
            <person name="Gujja S."/>
            <person name="Hansen M."/>
            <person name="Howarth C."/>
            <person name="Imamovic A."/>
            <person name="Ireland A."/>
            <person name="Larimer J."/>
            <person name="McCowan C."/>
            <person name="Murphy C."/>
            <person name="Pearson M."/>
            <person name="Poon T.W."/>
            <person name="Priest M."/>
            <person name="Roberts A."/>
            <person name="Saif S."/>
            <person name="Shea T."/>
            <person name="Sisk P."/>
            <person name="Sykes S."/>
            <person name="Wortman J."/>
            <person name="Nusbaum C."/>
            <person name="Birren B."/>
        </authorList>
    </citation>
    <scope>NUCLEOTIDE SEQUENCE [LARGE SCALE GENOMIC DNA]</scope>
    <source>
        <strain evidence="1">ATCC 38817</strain>
    </source>
</reference>
<dbReference type="RefSeq" id="XP_009495029.1">
    <property type="nucleotide sequence ID" value="XM_009496754.1"/>
</dbReference>
<name>A0A058Z9E4_FONAL</name>
<dbReference type="PANTHER" id="PTHR24110">
    <property type="entry name" value="CENTROSOMAL PROTEIN OF 78 KDA"/>
    <property type="match status" value="1"/>
</dbReference>